<dbReference type="RefSeq" id="WP_166198601.1">
    <property type="nucleotide sequence ID" value="NZ_JAAOIV010000015.1"/>
</dbReference>
<name>A0A967EG93_9MICO</name>
<accession>A0A967EG93</accession>
<reference evidence="1" key="1">
    <citation type="submission" date="2020-03" db="EMBL/GenBank/DDBJ databases">
        <title>Draft sequencing of Calidifontibacter sp. DB0510.</title>
        <authorList>
            <person name="Kim D.-U."/>
        </authorList>
    </citation>
    <scope>NUCLEOTIDE SEQUENCE</scope>
    <source>
        <strain evidence="1">DB0510</strain>
    </source>
</reference>
<dbReference type="InterPro" id="IPR021412">
    <property type="entry name" value="DUF3052"/>
</dbReference>
<comment type="caution">
    <text evidence="1">The sequence shown here is derived from an EMBL/GenBank/DDBJ whole genome shotgun (WGS) entry which is preliminary data.</text>
</comment>
<evidence type="ECO:0000313" key="1">
    <source>
        <dbReference type="EMBL" id="NHN57361.1"/>
    </source>
</evidence>
<gene>
    <name evidence="1" type="ORF">G9U51_16450</name>
</gene>
<dbReference type="AlphaFoldDB" id="A0A967EG93"/>
<dbReference type="EMBL" id="JAAOIV010000015">
    <property type="protein sequence ID" value="NHN57361.1"/>
    <property type="molecule type" value="Genomic_DNA"/>
</dbReference>
<evidence type="ECO:0000313" key="2">
    <source>
        <dbReference type="Proteomes" id="UP000744769"/>
    </source>
</evidence>
<organism evidence="1 2">
    <name type="scientific">Metallococcus carri</name>
    <dbReference type="NCBI Taxonomy" id="1656884"/>
    <lineage>
        <taxon>Bacteria</taxon>
        <taxon>Bacillati</taxon>
        <taxon>Actinomycetota</taxon>
        <taxon>Actinomycetes</taxon>
        <taxon>Micrococcales</taxon>
        <taxon>Dermacoccaceae</taxon>
        <taxon>Metallococcus</taxon>
    </lineage>
</organism>
<sequence>MDNEAGPGGTAAARLGFEDGQVVMELGWDDDTDQELRDQIEEVIGSAIEDETYDGVADAVLLWWRDGDGDLIDDCVDALTTLADKGFVLLLVPKAGDPDHVEAADIQEAAQTAGLKVSSTTKAGENWLATKLVQGGQSKQR</sequence>
<dbReference type="Pfam" id="PF11253">
    <property type="entry name" value="DUF3052"/>
    <property type="match status" value="1"/>
</dbReference>
<proteinExistence type="predicted"/>
<keyword evidence="2" id="KW-1185">Reference proteome</keyword>
<dbReference type="Proteomes" id="UP000744769">
    <property type="component" value="Unassembled WGS sequence"/>
</dbReference>
<protein>
    <submittedName>
        <fullName evidence="1">DUF3052 domain-containing protein</fullName>
    </submittedName>
</protein>